<reference evidence="5" key="1">
    <citation type="submission" date="2017-02" db="UniProtKB">
        <authorList>
            <consortium name="WormBaseParasite"/>
        </authorList>
    </citation>
    <scope>IDENTIFICATION</scope>
</reference>
<feature type="region of interest" description="Disordered" evidence="2">
    <location>
        <begin position="319"/>
        <end position="348"/>
    </location>
</feature>
<feature type="coiled-coil region" evidence="1">
    <location>
        <begin position="59"/>
        <end position="86"/>
    </location>
</feature>
<dbReference type="WBParaSite" id="HNAJ_0000926701-mRNA-1">
    <property type="protein sequence ID" value="HNAJ_0000926701-mRNA-1"/>
    <property type="gene ID" value="HNAJ_0000926701"/>
</dbReference>
<sequence length="435" mass="49467">MAPRTVDVTNSTNTNTQAISQTATKQDPDTFESSSSFKQKMLKPNLPFFNPYIYDGLTAESVEFKLHNLAARCEQAERRALRIRLKINRLRVLHRVPVRMIENLSDATESSSEDELIDVSEHDELSIRNRAALRCHWFSFKSEKVIAEDCLRNLRKLRREFSKSRVTIKCEDDDCAIRTRPYEASSVPRRKFFKLSTSDLNFQYPGNARPTRLHHPCCNQACSFCICCCSAFDRKAVESTNSAYPDVAERSIAVDKPKCQGPVNDYIPPPRVQLLSNGRSFKSQQRESHPSGSSGVSSLGSQDDCDRILHISASLSRPVRTSSSADLKRKYDFPSTAPNRNSVCRRSLNDGDGNNIPHISWKKVPYPSSVDTERDLGLRLSQNMYKYREHSLTNHHQHTFENPNGMLELAGSRKRKFSSTLPPKFLPNSKRSHLP</sequence>
<feature type="compositionally biased region" description="Low complexity" evidence="2">
    <location>
        <begin position="290"/>
        <end position="301"/>
    </location>
</feature>
<keyword evidence="1" id="KW-0175">Coiled coil</keyword>
<protein>
    <submittedName>
        <fullName evidence="5">PEHE domain-containing protein</fullName>
    </submittedName>
</protein>
<proteinExistence type="predicted"/>
<name>A0A0R3TP88_RODNA</name>
<dbReference type="AlphaFoldDB" id="A0A0R3TP88"/>
<evidence type="ECO:0000313" key="4">
    <source>
        <dbReference type="Proteomes" id="UP000278807"/>
    </source>
</evidence>
<dbReference type="Proteomes" id="UP000278807">
    <property type="component" value="Unassembled WGS sequence"/>
</dbReference>
<feature type="compositionally biased region" description="Polar residues" evidence="2">
    <location>
        <begin position="17"/>
        <end position="33"/>
    </location>
</feature>
<feature type="region of interest" description="Disordered" evidence="2">
    <location>
        <begin position="1"/>
        <end position="33"/>
    </location>
</feature>
<dbReference type="OrthoDB" id="6235240at2759"/>
<evidence type="ECO:0000313" key="5">
    <source>
        <dbReference type="WBParaSite" id="HNAJ_0000926701-mRNA-1"/>
    </source>
</evidence>
<evidence type="ECO:0000256" key="1">
    <source>
        <dbReference type="SAM" id="Coils"/>
    </source>
</evidence>
<evidence type="ECO:0000256" key="2">
    <source>
        <dbReference type="SAM" id="MobiDB-lite"/>
    </source>
</evidence>
<gene>
    <name evidence="3" type="ORF">HNAJ_LOCUS9263</name>
</gene>
<evidence type="ECO:0000313" key="3">
    <source>
        <dbReference type="EMBL" id="VDO05650.1"/>
    </source>
</evidence>
<reference evidence="3 4" key="2">
    <citation type="submission" date="2018-11" db="EMBL/GenBank/DDBJ databases">
        <authorList>
            <consortium name="Pathogen Informatics"/>
        </authorList>
    </citation>
    <scope>NUCLEOTIDE SEQUENCE [LARGE SCALE GENOMIC DNA]</scope>
</reference>
<organism evidence="5">
    <name type="scientific">Rodentolepis nana</name>
    <name type="common">Dwarf tapeworm</name>
    <name type="synonym">Hymenolepis nana</name>
    <dbReference type="NCBI Taxonomy" id="102285"/>
    <lineage>
        <taxon>Eukaryota</taxon>
        <taxon>Metazoa</taxon>
        <taxon>Spiralia</taxon>
        <taxon>Lophotrochozoa</taxon>
        <taxon>Platyhelminthes</taxon>
        <taxon>Cestoda</taxon>
        <taxon>Eucestoda</taxon>
        <taxon>Cyclophyllidea</taxon>
        <taxon>Hymenolepididae</taxon>
        <taxon>Rodentolepis</taxon>
    </lineage>
</organism>
<feature type="region of interest" description="Disordered" evidence="2">
    <location>
        <begin position="279"/>
        <end position="301"/>
    </location>
</feature>
<keyword evidence="4" id="KW-1185">Reference proteome</keyword>
<dbReference type="EMBL" id="UZAE01012549">
    <property type="protein sequence ID" value="VDO05650.1"/>
    <property type="molecule type" value="Genomic_DNA"/>
</dbReference>
<accession>A0A0R3TP88</accession>